<dbReference type="InterPro" id="IPR029047">
    <property type="entry name" value="HSP70_peptide-bd_sf"/>
</dbReference>
<dbReference type="GO" id="GO:0036503">
    <property type="term" value="P:ERAD pathway"/>
    <property type="evidence" value="ECO:0000318"/>
    <property type="project" value="GO_Central"/>
</dbReference>
<keyword evidence="6" id="KW-0732">Signal</keyword>
<proteinExistence type="inferred from homology"/>
<dbReference type="GO" id="GO:0030968">
    <property type="term" value="P:endoplasmic reticulum unfolded protein response"/>
    <property type="evidence" value="ECO:0000318"/>
    <property type="project" value="GO_Central"/>
</dbReference>
<dbReference type="PROSITE" id="PS00297">
    <property type="entry name" value="HSP70_1"/>
    <property type="match status" value="1"/>
</dbReference>
<dbReference type="GO" id="GO:0034663">
    <property type="term" value="C:endoplasmic reticulum chaperone complex"/>
    <property type="evidence" value="ECO:0000318"/>
    <property type="project" value="GO_Central"/>
</dbReference>
<dbReference type="FunFam" id="3.90.640.10:FF:000010">
    <property type="entry name" value="heat shock 70 kDa protein 14"/>
    <property type="match status" value="1"/>
</dbReference>
<dbReference type="STRING" id="5888.A0CCR8"/>
<dbReference type="InterPro" id="IPR013126">
    <property type="entry name" value="Hsp_70_fam"/>
</dbReference>
<feature type="signal peptide" evidence="6">
    <location>
        <begin position="1"/>
        <end position="15"/>
    </location>
</feature>
<dbReference type="GO" id="GO:0044183">
    <property type="term" value="F:protein folding chaperone"/>
    <property type="evidence" value="ECO:0000318"/>
    <property type="project" value="GO_Central"/>
</dbReference>
<reference evidence="7 8" key="1">
    <citation type="journal article" date="2006" name="Nature">
        <title>Global trends of whole-genome duplications revealed by the ciliate Paramecium tetraurelia.</title>
        <authorList>
            <consortium name="Genoscope"/>
            <person name="Aury J.-M."/>
            <person name="Jaillon O."/>
            <person name="Duret L."/>
            <person name="Noel B."/>
            <person name="Jubin C."/>
            <person name="Porcel B.M."/>
            <person name="Segurens B."/>
            <person name="Daubin V."/>
            <person name="Anthouard V."/>
            <person name="Aiach N."/>
            <person name="Arnaiz O."/>
            <person name="Billaut A."/>
            <person name="Beisson J."/>
            <person name="Blanc I."/>
            <person name="Bouhouche K."/>
            <person name="Camara F."/>
            <person name="Duharcourt S."/>
            <person name="Guigo R."/>
            <person name="Gogendeau D."/>
            <person name="Katinka M."/>
            <person name="Keller A.-M."/>
            <person name="Kissmehl R."/>
            <person name="Klotz C."/>
            <person name="Koll F."/>
            <person name="Le Moue A."/>
            <person name="Lepere C."/>
            <person name="Malinsky S."/>
            <person name="Nowacki M."/>
            <person name="Nowak J.K."/>
            <person name="Plattner H."/>
            <person name="Poulain J."/>
            <person name="Ruiz F."/>
            <person name="Serrano V."/>
            <person name="Zagulski M."/>
            <person name="Dessen P."/>
            <person name="Betermier M."/>
            <person name="Weissenbach J."/>
            <person name="Scarpelli C."/>
            <person name="Schachter V."/>
            <person name="Sperling L."/>
            <person name="Meyer E."/>
            <person name="Cohen J."/>
            <person name="Wincker P."/>
        </authorList>
    </citation>
    <scope>NUCLEOTIDE SEQUENCE [LARGE SCALE GENOMIC DNA]</scope>
    <source>
        <strain evidence="7 8">Stock d4-2</strain>
    </source>
</reference>
<keyword evidence="3 4" id="KW-0067">ATP-binding</keyword>
<dbReference type="CDD" id="cd24028">
    <property type="entry name" value="ASKHA_NBD_HSP70_HSPA1-like"/>
    <property type="match status" value="1"/>
</dbReference>
<evidence type="ECO:0000256" key="1">
    <source>
        <dbReference type="ARBA" id="ARBA00007381"/>
    </source>
</evidence>
<organism evidence="7 8">
    <name type="scientific">Paramecium tetraurelia</name>
    <dbReference type="NCBI Taxonomy" id="5888"/>
    <lineage>
        <taxon>Eukaryota</taxon>
        <taxon>Sar</taxon>
        <taxon>Alveolata</taxon>
        <taxon>Ciliophora</taxon>
        <taxon>Intramacronucleata</taxon>
        <taxon>Oligohymenophorea</taxon>
        <taxon>Peniculida</taxon>
        <taxon>Parameciidae</taxon>
        <taxon>Paramecium</taxon>
    </lineage>
</organism>
<dbReference type="Proteomes" id="UP000000600">
    <property type="component" value="Unassembled WGS sequence"/>
</dbReference>
<dbReference type="GO" id="GO:0140662">
    <property type="term" value="F:ATP-dependent protein folding chaperone"/>
    <property type="evidence" value="ECO:0007669"/>
    <property type="project" value="InterPro"/>
</dbReference>
<dbReference type="GO" id="GO:0042026">
    <property type="term" value="P:protein refolding"/>
    <property type="evidence" value="ECO:0000318"/>
    <property type="project" value="GO_Central"/>
</dbReference>
<dbReference type="InterPro" id="IPR018181">
    <property type="entry name" value="Heat_shock_70_CS"/>
</dbReference>
<dbReference type="PANTHER" id="PTHR19375">
    <property type="entry name" value="HEAT SHOCK PROTEIN 70KDA"/>
    <property type="match status" value="1"/>
</dbReference>
<dbReference type="eggNOG" id="KOG0101">
    <property type="taxonomic scope" value="Eukaryota"/>
</dbReference>
<evidence type="ECO:0000256" key="5">
    <source>
        <dbReference type="SAM" id="Coils"/>
    </source>
</evidence>
<dbReference type="GO" id="GO:0005788">
    <property type="term" value="C:endoplasmic reticulum lumen"/>
    <property type="evidence" value="ECO:0000318"/>
    <property type="project" value="GO_Central"/>
</dbReference>
<dbReference type="OMA" id="AMSHENI"/>
<evidence type="ECO:0000313" key="7">
    <source>
        <dbReference type="EMBL" id="CAK68585.1"/>
    </source>
</evidence>
<dbReference type="GO" id="GO:0031072">
    <property type="term" value="F:heat shock protein binding"/>
    <property type="evidence" value="ECO:0000318"/>
    <property type="project" value="GO_Central"/>
</dbReference>
<dbReference type="PRINTS" id="PR00301">
    <property type="entry name" value="HEATSHOCK70"/>
</dbReference>
<dbReference type="Gene3D" id="2.60.34.10">
    <property type="entry name" value="Substrate Binding Domain Of DNAk, Chain A, domain 1"/>
    <property type="match status" value="1"/>
</dbReference>
<feature type="coiled-coil region" evidence="5">
    <location>
        <begin position="524"/>
        <end position="551"/>
    </location>
</feature>
<evidence type="ECO:0000256" key="6">
    <source>
        <dbReference type="SAM" id="SignalP"/>
    </source>
</evidence>
<dbReference type="SUPFAM" id="SSF53067">
    <property type="entry name" value="Actin-like ATPase domain"/>
    <property type="match status" value="2"/>
</dbReference>
<protein>
    <submittedName>
        <fullName evidence="7">Uncharacterized protein</fullName>
    </submittedName>
</protein>
<dbReference type="PROSITE" id="PS00329">
    <property type="entry name" value="HSP70_2"/>
    <property type="match status" value="1"/>
</dbReference>
<dbReference type="InParanoid" id="A0CCR8"/>
<dbReference type="AlphaFoldDB" id="A0CCR8"/>
<comment type="similarity">
    <text evidence="1 4">Belongs to the heat shock protein 70 family.</text>
</comment>
<name>A0CCR8_PARTE</name>
<dbReference type="HOGENOM" id="CLU_005965_2_1_1"/>
<feature type="chain" id="PRO_5012429283" evidence="6">
    <location>
        <begin position="16"/>
        <end position="622"/>
    </location>
</feature>
<dbReference type="RefSeq" id="XP_001435982.1">
    <property type="nucleotide sequence ID" value="XM_001435945.1"/>
</dbReference>
<accession>A0CCR8</accession>
<keyword evidence="8" id="KW-1185">Reference proteome</keyword>
<evidence type="ECO:0000256" key="2">
    <source>
        <dbReference type="ARBA" id="ARBA00022741"/>
    </source>
</evidence>
<dbReference type="GO" id="GO:0016020">
    <property type="term" value="C:membrane"/>
    <property type="evidence" value="ECO:0000318"/>
    <property type="project" value="GO_Central"/>
</dbReference>
<dbReference type="GeneID" id="5021767"/>
<evidence type="ECO:0000313" key="8">
    <source>
        <dbReference type="Proteomes" id="UP000000600"/>
    </source>
</evidence>
<dbReference type="InterPro" id="IPR043129">
    <property type="entry name" value="ATPase_NBD"/>
</dbReference>
<evidence type="ECO:0000256" key="3">
    <source>
        <dbReference type="ARBA" id="ARBA00022840"/>
    </source>
</evidence>
<dbReference type="GO" id="GO:0005634">
    <property type="term" value="C:nucleus"/>
    <property type="evidence" value="ECO:0000318"/>
    <property type="project" value="GO_Central"/>
</dbReference>
<gene>
    <name evidence="7" type="ORF">GSPATT00037370001</name>
</gene>
<dbReference type="EMBL" id="CT868061">
    <property type="protein sequence ID" value="CAK68585.1"/>
    <property type="molecule type" value="Genomic_DNA"/>
</dbReference>
<keyword evidence="5" id="KW-0175">Coiled coil</keyword>
<evidence type="ECO:0000256" key="4">
    <source>
        <dbReference type="RuleBase" id="RU003322"/>
    </source>
</evidence>
<dbReference type="Gene3D" id="3.90.640.10">
    <property type="entry name" value="Actin, Chain A, domain 4"/>
    <property type="match status" value="1"/>
</dbReference>
<dbReference type="Gene3D" id="3.30.420.40">
    <property type="match status" value="2"/>
</dbReference>
<dbReference type="GO" id="GO:0005524">
    <property type="term" value="F:ATP binding"/>
    <property type="evidence" value="ECO:0007669"/>
    <property type="project" value="UniProtKB-KW"/>
</dbReference>
<dbReference type="GO" id="GO:0016887">
    <property type="term" value="F:ATP hydrolysis activity"/>
    <property type="evidence" value="ECO:0000318"/>
    <property type="project" value="GO_Central"/>
</dbReference>
<dbReference type="OrthoDB" id="311238at2759"/>
<keyword evidence="2 4" id="KW-0547">Nucleotide-binding</keyword>
<dbReference type="SUPFAM" id="SSF100920">
    <property type="entry name" value="Heat shock protein 70kD (HSP70), peptide-binding domain"/>
    <property type="match status" value="1"/>
</dbReference>
<dbReference type="KEGG" id="ptm:GSPATT00037370001"/>
<dbReference type="PROSITE" id="PS01036">
    <property type="entry name" value="HSP70_3"/>
    <property type="match status" value="1"/>
</dbReference>
<sequence length="622" mass="71325">MVIFFLGVFFSIIHADDKLYDYPVIGIDLGTTYSSVCIQRDDKVEVLANKFGSKTTPTVVALSNDEFIVGEDAKEQAIINPNNTFYDLKRLTGRNYFDPSVQKMKKRQAYSIAEENNRTCIKVDQYGNESNKLFSIDYIQAKVLVYLKQIAHFYLEVPIKNLVITVPISFNNAQKEATIDIAEIAGFNVVRIISEPKAAAIAYGIDNLTQKKIIFVFDFGGGTLDITVVKATKDKFEDLEHQAQPNLGGEDFDQTIVNYFIDYIYKSTRIDIIHNKKAIQVLKTEAQRAKETLSSQKIAHIKISNLIEGYDFNYSLTREKFEELNEEHFNDVIDVINSTFKISNLQIIDIDEVILVGGSSRIPKIQQIIETIFVNSKIIKDRIQDELVCVGAAIYANSLTKEEYQKYQFAEIMKTTISYGVETLGGMMSIIIPKMSKYPLTLSKIYTSVLDYQTRIIIQVFQGENKFTILNQQIGLFELKGIKIAKRGIPEIQVTFSLNYNGLLQVTAFDLDTKSLSQYEIVITNLMRQSKEEIQKQKDESEKEEKIYLERMDEFLIEIQQSKYKNQISQAELSEIKLLLDSSSKWLQENQYKADKKITDFEKKQQDLKNSIDAIMNKKRDL</sequence>
<dbReference type="GO" id="GO:0005737">
    <property type="term" value="C:cytoplasm"/>
    <property type="evidence" value="ECO:0000318"/>
    <property type="project" value="GO_Central"/>
</dbReference>
<dbReference type="Pfam" id="PF00012">
    <property type="entry name" value="HSP70"/>
    <property type="match status" value="1"/>
</dbReference>